<sequence>MTIVEEHRTEIRVQDTVYRIEVAAREGGGAAGEDRWVTVMVGGAGPQEEPVAEGRLDMDAEAVPALATVLSDTLLAFAGRGNARNGRRRSADRPAQQGSPWSDELDAELESRWLAGESVEEIARRFERTPGGIRARLPRVGCDPERRGAYLPIPPSRREGGELG</sequence>
<dbReference type="EMBL" id="CP150484">
    <property type="protein sequence ID" value="WYW17974.1"/>
    <property type="molecule type" value="Genomic_DNA"/>
</dbReference>
<evidence type="ECO:0000313" key="2">
    <source>
        <dbReference type="Proteomes" id="UP001456344"/>
    </source>
</evidence>
<organism evidence="1 2">
    <name type="scientific">Amycolatopsis coloradensis</name>
    <dbReference type="NCBI Taxonomy" id="76021"/>
    <lineage>
        <taxon>Bacteria</taxon>
        <taxon>Bacillati</taxon>
        <taxon>Actinomycetota</taxon>
        <taxon>Actinomycetes</taxon>
        <taxon>Pseudonocardiales</taxon>
        <taxon>Pseudonocardiaceae</taxon>
        <taxon>Amycolatopsis</taxon>
    </lineage>
</organism>
<gene>
    <name evidence="1" type="ORF">LCL61_20710</name>
</gene>
<accession>A0ACD5BEV3</accession>
<protein>
    <submittedName>
        <fullName evidence="1">Helix-turn-helix domain containing protein</fullName>
    </submittedName>
</protein>
<evidence type="ECO:0000313" key="1">
    <source>
        <dbReference type="EMBL" id="WYW17974.1"/>
    </source>
</evidence>
<reference evidence="1" key="1">
    <citation type="submission" date="2023-10" db="EMBL/GenBank/DDBJ databases">
        <title>Whole genome sequencing of actinobacterial strain Amycolatopsis sp. (BCA-696) identifies the underlying plant growth-promoting genes.</title>
        <authorList>
            <person name="Gandham P."/>
            <person name="Vadla N."/>
            <person name="Saji A."/>
            <person name="Srinivas V."/>
            <person name="Ruperao P."/>
            <person name="Selvanayagam S."/>
            <person name="Saxena R.K."/>
            <person name="Rathore A."/>
            <person name="Gopalakrishnan S."/>
            <person name="Thakur V."/>
        </authorList>
    </citation>
    <scope>NUCLEOTIDE SEQUENCE</scope>
    <source>
        <strain evidence="1">BCA-696</strain>
    </source>
</reference>
<keyword evidence="2" id="KW-1185">Reference proteome</keyword>
<dbReference type="Proteomes" id="UP001456344">
    <property type="component" value="Chromosome"/>
</dbReference>
<proteinExistence type="predicted"/>
<name>A0ACD5BEV3_9PSEU</name>